<dbReference type="Proteomes" id="UP001595792">
    <property type="component" value="Unassembled WGS sequence"/>
</dbReference>
<evidence type="ECO:0000256" key="1">
    <source>
        <dbReference type="PROSITE-ProRule" id="PRU00339"/>
    </source>
</evidence>
<dbReference type="RefSeq" id="WP_378959044.1">
    <property type="nucleotide sequence ID" value="NZ_JBHRXC010000001.1"/>
</dbReference>
<gene>
    <name evidence="3" type="ORF">ACFOUY_03350</name>
</gene>
<keyword evidence="4" id="KW-1185">Reference proteome</keyword>
<dbReference type="EMBL" id="JBHSBY010000021">
    <property type="protein sequence ID" value="MFC4195729.1"/>
    <property type="molecule type" value="Genomic_DNA"/>
</dbReference>
<dbReference type="Gene3D" id="1.25.40.10">
    <property type="entry name" value="Tetratricopeptide repeat domain"/>
    <property type="match status" value="3"/>
</dbReference>
<protein>
    <submittedName>
        <fullName evidence="3">Tetratricopeptide repeat protein</fullName>
    </submittedName>
</protein>
<comment type="caution">
    <text evidence="3">The sequence shown here is derived from an EMBL/GenBank/DDBJ whole genome shotgun (WGS) entry which is preliminary data.</text>
</comment>
<accession>A0ABV8NJB7</accession>
<evidence type="ECO:0000313" key="3">
    <source>
        <dbReference type="EMBL" id="MFC4195729.1"/>
    </source>
</evidence>
<feature type="repeat" description="TPR" evidence="1">
    <location>
        <begin position="91"/>
        <end position="124"/>
    </location>
</feature>
<dbReference type="InterPro" id="IPR019734">
    <property type="entry name" value="TPR_rpt"/>
</dbReference>
<evidence type="ECO:0000313" key="4">
    <source>
        <dbReference type="Proteomes" id="UP001595792"/>
    </source>
</evidence>
<evidence type="ECO:0000256" key="2">
    <source>
        <dbReference type="SAM" id="SignalP"/>
    </source>
</evidence>
<sequence>MKKLFTALLSLFFGFSLFAQSQALLDKEKLFDLYQSQKYGEAAAYLKSVYGEENNDFKTIIQIGYCYLMNNENVEAEKFYTKAYQQEPKNLPVLFSLARLNTKRGNVDKAKFYYNQVVKIDSNNFSVYKLLAGLYTSNKDSLKLVYLLKASKINPQESDIAFDLADCYMDFQEREKAYNVLKVAISADTGNIILQKAVLPVANALKKYNEVILSGERILKVDADPNVIKDVARAYYYTKNYQKSINLFKLLELSDMQNEATLYLTALSYRAIKNYPMATAYTKRTIDEGISTNTAEYYSLLGLVYQESDKLTLANTAYRKSLEFKITPNIYYRMAVFYDTKLTKPKNALKYYNLYLKSKPNAKDNKEEIEFTKSRIETLKQAD</sequence>
<feature type="chain" id="PRO_5046320449" evidence="2">
    <location>
        <begin position="20"/>
        <end position="383"/>
    </location>
</feature>
<reference evidence="4" key="1">
    <citation type="journal article" date="2019" name="Int. J. Syst. Evol. Microbiol.">
        <title>The Global Catalogue of Microorganisms (GCM) 10K type strain sequencing project: providing services to taxonomists for standard genome sequencing and annotation.</title>
        <authorList>
            <consortium name="The Broad Institute Genomics Platform"/>
            <consortium name="The Broad Institute Genome Sequencing Center for Infectious Disease"/>
            <person name="Wu L."/>
            <person name="Ma J."/>
        </authorList>
    </citation>
    <scope>NUCLEOTIDE SEQUENCE [LARGE SCALE GENOMIC DNA]</scope>
    <source>
        <strain evidence="4">CCM 8689</strain>
    </source>
</reference>
<dbReference type="Pfam" id="PF14559">
    <property type="entry name" value="TPR_19"/>
    <property type="match status" value="1"/>
</dbReference>
<organism evidence="3 4">
    <name type="scientific">Pedobacter jamesrossensis</name>
    <dbReference type="NCBI Taxonomy" id="1908238"/>
    <lineage>
        <taxon>Bacteria</taxon>
        <taxon>Pseudomonadati</taxon>
        <taxon>Bacteroidota</taxon>
        <taxon>Sphingobacteriia</taxon>
        <taxon>Sphingobacteriales</taxon>
        <taxon>Sphingobacteriaceae</taxon>
        <taxon>Pedobacter</taxon>
    </lineage>
</organism>
<dbReference type="PANTHER" id="PTHR12558:SF13">
    <property type="entry name" value="CELL DIVISION CYCLE PROTEIN 27 HOMOLOG"/>
    <property type="match status" value="1"/>
</dbReference>
<keyword evidence="1" id="KW-0802">TPR repeat</keyword>
<feature type="signal peptide" evidence="2">
    <location>
        <begin position="1"/>
        <end position="19"/>
    </location>
</feature>
<proteinExistence type="predicted"/>
<dbReference type="PROSITE" id="PS50005">
    <property type="entry name" value="TPR"/>
    <property type="match status" value="2"/>
</dbReference>
<dbReference type="SUPFAM" id="SSF48452">
    <property type="entry name" value="TPR-like"/>
    <property type="match status" value="2"/>
</dbReference>
<dbReference type="SMART" id="SM00028">
    <property type="entry name" value="TPR"/>
    <property type="match status" value="4"/>
</dbReference>
<name>A0ABV8NJB7_9SPHI</name>
<keyword evidence="2" id="KW-0732">Signal</keyword>
<feature type="repeat" description="TPR" evidence="1">
    <location>
        <begin position="57"/>
        <end position="90"/>
    </location>
</feature>
<dbReference type="PANTHER" id="PTHR12558">
    <property type="entry name" value="CELL DIVISION CYCLE 16,23,27"/>
    <property type="match status" value="1"/>
</dbReference>
<dbReference type="InterPro" id="IPR011990">
    <property type="entry name" value="TPR-like_helical_dom_sf"/>
</dbReference>